<dbReference type="KEGG" id="hhy:Halhy_5640"/>
<organism evidence="1 2">
    <name type="scientific">Haliscomenobacter hydrossis (strain ATCC 27775 / DSM 1100 / LMG 10767 / O)</name>
    <dbReference type="NCBI Taxonomy" id="760192"/>
    <lineage>
        <taxon>Bacteria</taxon>
        <taxon>Pseudomonadati</taxon>
        <taxon>Bacteroidota</taxon>
        <taxon>Saprospiria</taxon>
        <taxon>Saprospirales</taxon>
        <taxon>Haliscomenobacteraceae</taxon>
        <taxon>Haliscomenobacter</taxon>
    </lineage>
</organism>
<dbReference type="EMBL" id="CP002691">
    <property type="protein sequence ID" value="AEE53463.1"/>
    <property type="molecule type" value="Genomic_DNA"/>
</dbReference>
<sequence>MLFEQKKMVGKDTTFFEKPQAQGNEIVVGKIARRKAKIFLVFGML</sequence>
<proteinExistence type="predicted"/>
<reference key="2">
    <citation type="submission" date="2011-04" db="EMBL/GenBank/DDBJ databases">
        <title>Complete sequence of chromosome of Haliscomenobacter hydrossis DSM 1100.</title>
        <authorList>
            <consortium name="US DOE Joint Genome Institute (JGI-PGF)"/>
            <person name="Lucas S."/>
            <person name="Han J."/>
            <person name="Lapidus A."/>
            <person name="Bruce D."/>
            <person name="Goodwin L."/>
            <person name="Pitluck S."/>
            <person name="Peters L."/>
            <person name="Kyrpides N."/>
            <person name="Mavromatis K."/>
            <person name="Ivanova N."/>
            <person name="Ovchinnikova G."/>
            <person name="Pagani I."/>
            <person name="Daligault H."/>
            <person name="Detter J.C."/>
            <person name="Han C."/>
            <person name="Land M."/>
            <person name="Hauser L."/>
            <person name="Markowitz V."/>
            <person name="Cheng J.-F."/>
            <person name="Hugenholtz P."/>
            <person name="Woyke T."/>
            <person name="Wu D."/>
            <person name="Verbarg S."/>
            <person name="Frueling A."/>
            <person name="Brambilla E."/>
            <person name="Klenk H.-P."/>
            <person name="Eisen J.A."/>
        </authorList>
    </citation>
    <scope>NUCLEOTIDE SEQUENCE</scope>
    <source>
        <strain>DSM 1100</strain>
    </source>
</reference>
<dbReference type="AlphaFoldDB" id="F4KUR0"/>
<dbReference type="STRING" id="760192.Halhy_5640"/>
<accession>F4KUR0</accession>
<dbReference type="HOGENOM" id="CLU_3200521_0_0_10"/>
<evidence type="ECO:0000313" key="2">
    <source>
        <dbReference type="Proteomes" id="UP000008461"/>
    </source>
</evidence>
<evidence type="ECO:0000313" key="1">
    <source>
        <dbReference type="EMBL" id="AEE53463.1"/>
    </source>
</evidence>
<dbReference type="Proteomes" id="UP000008461">
    <property type="component" value="Chromosome"/>
</dbReference>
<gene>
    <name evidence="1" type="ordered locus">Halhy_5640</name>
</gene>
<protein>
    <submittedName>
        <fullName evidence="1">Uncharacterized protein</fullName>
    </submittedName>
</protein>
<keyword evidence="2" id="KW-1185">Reference proteome</keyword>
<name>F4KUR0_HALH1</name>
<reference evidence="1 2" key="1">
    <citation type="journal article" date="2011" name="Stand. Genomic Sci.">
        <title>Complete genome sequence of Haliscomenobacter hydrossis type strain (O).</title>
        <authorList>
            <consortium name="US DOE Joint Genome Institute (JGI-PGF)"/>
            <person name="Daligault H."/>
            <person name="Lapidus A."/>
            <person name="Zeytun A."/>
            <person name="Nolan M."/>
            <person name="Lucas S."/>
            <person name="Del Rio T.G."/>
            <person name="Tice H."/>
            <person name="Cheng J.F."/>
            <person name="Tapia R."/>
            <person name="Han C."/>
            <person name="Goodwin L."/>
            <person name="Pitluck S."/>
            <person name="Liolios K."/>
            <person name="Pagani I."/>
            <person name="Ivanova N."/>
            <person name="Huntemann M."/>
            <person name="Mavromatis K."/>
            <person name="Mikhailova N."/>
            <person name="Pati A."/>
            <person name="Chen A."/>
            <person name="Palaniappan K."/>
            <person name="Land M."/>
            <person name="Hauser L."/>
            <person name="Brambilla E.M."/>
            <person name="Rohde M."/>
            <person name="Verbarg S."/>
            <person name="Goker M."/>
            <person name="Bristow J."/>
            <person name="Eisen J.A."/>
            <person name="Markowitz V."/>
            <person name="Hugenholtz P."/>
            <person name="Kyrpides N.C."/>
            <person name="Klenk H.P."/>
            <person name="Woyke T."/>
        </authorList>
    </citation>
    <scope>NUCLEOTIDE SEQUENCE [LARGE SCALE GENOMIC DNA]</scope>
    <source>
        <strain evidence="2">ATCC 27775 / DSM 1100 / LMG 10767 / O</strain>
    </source>
</reference>